<evidence type="ECO:0000256" key="1">
    <source>
        <dbReference type="ARBA" id="ARBA00004173"/>
    </source>
</evidence>
<protein>
    <recommendedName>
        <fullName evidence="3">Complex 1 LYR protein domain-containing protein</fullName>
    </recommendedName>
</protein>
<evidence type="ECO:0000313" key="4">
    <source>
        <dbReference type="EMBL" id="SZX65399.1"/>
    </source>
</evidence>
<dbReference type="STRING" id="3088.A0A383VKP3"/>
<evidence type="ECO:0000259" key="3">
    <source>
        <dbReference type="Pfam" id="PF05347"/>
    </source>
</evidence>
<dbReference type="EMBL" id="FNXT01000630">
    <property type="protein sequence ID" value="SZX65399.1"/>
    <property type="molecule type" value="Genomic_DNA"/>
</dbReference>
<proteinExistence type="predicted"/>
<name>A0A383VKP3_TETOB</name>
<dbReference type="Pfam" id="PF05347">
    <property type="entry name" value="Complex1_LYR"/>
    <property type="match status" value="1"/>
</dbReference>
<dbReference type="PANTHER" id="PTHR13675">
    <property type="entry name" value="LYR MOTIF-CONTAINING PROTEIN 2"/>
    <property type="match status" value="1"/>
</dbReference>
<accession>A0A383VKP3</accession>
<gene>
    <name evidence="4" type="ORF">BQ4739_LOCUS5834</name>
</gene>
<organism evidence="4 5">
    <name type="scientific">Tetradesmus obliquus</name>
    <name type="common">Green alga</name>
    <name type="synonym">Acutodesmus obliquus</name>
    <dbReference type="NCBI Taxonomy" id="3088"/>
    <lineage>
        <taxon>Eukaryota</taxon>
        <taxon>Viridiplantae</taxon>
        <taxon>Chlorophyta</taxon>
        <taxon>core chlorophytes</taxon>
        <taxon>Chlorophyceae</taxon>
        <taxon>CS clade</taxon>
        <taxon>Sphaeropleales</taxon>
        <taxon>Scenedesmaceae</taxon>
        <taxon>Tetradesmus</taxon>
    </lineage>
</organism>
<keyword evidence="5" id="KW-1185">Reference proteome</keyword>
<comment type="subcellular location">
    <subcellularLocation>
        <location evidence="1">Mitochondrion</location>
    </subcellularLocation>
</comment>
<keyword evidence="2" id="KW-0496">Mitochondrion</keyword>
<dbReference type="GO" id="GO:0005739">
    <property type="term" value="C:mitochondrion"/>
    <property type="evidence" value="ECO:0007669"/>
    <property type="project" value="UniProtKB-SubCell"/>
</dbReference>
<feature type="domain" description="Complex 1 LYR protein" evidence="3">
    <location>
        <begin position="9"/>
        <end position="63"/>
    </location>
</feature>
<dbReference type="PANTHER" id="PTHR13675:SF0">
    <property type="entry name" value="LYR MOTIF-CONTAINING PROTEIN 2"/>
    <property type="match status" value="1"/>
</dbReference>
<evidence type="ECO:0000313" key="5">
    <source>
        <dbReference type="Proteomes" id="UP000256970"/>
    </source>
</evidence>
<evidence type="ECO:0000256" key="2">
    <source>
        <dbReference type="ARBA" id="ARBA00023128"/>
    </source>
</evidence>
<dbReference type="CDD" id="cd20251">
    <property type="entry name" value="Complex1_LYR_SF"/>
    <property type="match status" value="1"/>
</dbReference>
<dbReference type="AlphaFoldDB" id="A0A383VKP3"/>
<dbReference type="InterPro" id="IPR008011">
    <property type="entry name" value="Complex1_LYR_dom"/>
</dbReference>
<dbReference type="Proteomes" id="UP000256970">
    <property type="component" value="Unassembled WGS sequence"/>
</dbReference>
<sequence>MAAAGQQQSMLQLYRHILKAAKHFPSVKKHSIIKTIKDEFRENRALTDPEKVKQCRAVAERGLSDLQAYMGMQQQSGNMSITLKGATG</sequence>
<reference evidence="4 5" key="1">
    <citation type="submission" date="2016-10" db="EMBL/GenBank/DDBJ databases">
        <authorList>
            <person name="Cai Z."/>
        </authorList>
    </citation>
    <scope>NUCLEOTIDE SEQUENCE [LARGE SCALE GENOMIC DNA]</scope>
</reference>